<name>F2L790_PSEUX</name>
<dbReference type="AlphaFoldDB" id="F2L790"/>
<accession>F2L790</accession>
<feature type="region of interest" description="Disordered" evidence="1">
    <location>
        <begin position="1"/>
        <end position="21"/>
    </location>
</feature>
<reference evidence="2" key="1">
    <citation type="journal article" date="2011" name="J. Bacteriol.">
        <title>Genome sequence of the 1,4-dioxane-degrading Pseudonocardia dioxanivorans strain CB1190.</title>
        <authorList>
            <person name="Sales C.M."/>
            <person name="Mahendra S."/>
            <person name="Grostern A."/>
            <person name="Parales R.E."/>
            <person name="Goodwin L.A."/>
            <person name="Woyke T."/>
            <person name="Nolan M."/>
            <person name="Lapidus A."/>
            <person name="Chertkov O."/>
            <person name="Ovchinnikova G."/>
            <person name="Sczyrba A."/>
            <person name="Alvarez-Cohen L."/>
        </authorList>
    </citation>
    <scope>NUCLEOTIDE SEQUENCE</scope>
    <source>
        <strain evidence="2">CB1190</strain>
        <plasmid evidence="2">pPSED02</plasmid>
    </source>
</reference>
<gene>
    <name evidence="2" type="ORF">Psed_7006</name>
</gene>
<keyword evidence="2" id="KW-0614">Plasmid</keyword>
<dbReference type="EMBL" id="CP002597">
    <property type="protein sequence ID" value="AEA29063.1"/>
    <property type="molecule type" value="Genomic_DNA"/>
</dbReference>
<dbReference type="RefSeq" id="WP_014203952.1">
    <property type="nucleotide sequence ID" value="NC_016601.1"/>
</dbReference>
<geneLocation type="plasmid" evidence="2">
    <name>pPSED02</name>
</geneLocation>
<evidence type="ECO:0000313" key="2">
    <source>
        <dbReference type="EMBL" id="AEA29063.1"/>
    </source>
</evidence>
<organism evidence="2">
    <name type="scientific">Pseudonocardia dioxanivorans (strain ATCC 55486 / DSM 44775 / JCM 13855 / CB1190)</name>
    <dbReference type="NCBI Taxonomy" id="675635"/>
    <lineage>
        <taxon>Bacteria</taxon>
        <taxon>Bacillati</taxon>
        <taxon>Actinomycetota</taxon>
        <taxon>Actinomycetes</taxon>
        <taxon>Pseudonocardiales</taxon>
        <taxon>Pseudonocardiaceae</taxon>
        <taxon>Pseudonocardia</taxon>
    </lineage>
</organism>
<sequence>MTDPTPVAEQAGPDGDDTPDAAAARTVGELARAKLKAASQAPAPTRAAEVAVTADQGDRNPRAGLHARLMASVKELRFVSEQPSSLHDVIALAARGEWTAAEAGPVRALAQIHATAIQVPLLTVAYFLAWSCRSPARLWTVFALVNTLGSALNTIPVINVVIPDWLTWGFWPPFCWIF</sequence>
<proteinExistence type="predicted"/>
<protein>
    <submittedName>
        <fullName evidence="2">Uncharacterized protein</fullName>
    </submittedName>
</protein>
<evidence type="ECO:0000256" key="1">
    <source>
        <dbReference type="SAM" id="MobiDB-lite"/>
    </source>
</evidence>